<keyword evidence="3" id="KW-1185">Reference proteome</keyword>
<evidence type="ECO:0000313" key="2">
    <source>
        <dbReference type="EMBL" id="CBY14255.1"/>
    </source>
</evidence>
<reference evidence="2" key="1">
    <citation type="journal article" date="2010" name="Science">
        <title>Plasticity of animal genome architecture unmasked by rapid evolution of a pelagic tunicate.</title>
        <authorList>
            <person name="Denoeud F."/>
            <person name="Henriet S."/>
            <person name="Mungpakdee S."/>
            <person name="Aury J.M."/>
            <person name="Da Silva C."/>
            <person name="Brinkmann H."/>
            <person name="Mikhaleva J."/>
            <person name="Olsen L.C."/>
            <person name="Jubin C."/>
            <person name="Canestro C."/>
            <person name="Bouquet J.M."/>
            <person name="Danks G."/>
            <person name="Poulain J."/>
            <person name="Campsteijn C."/>
            <person name="Adamski M."/>
            <person name="Cross I."/>
            <person name="Yadetie F."/>
            <person name="Muffato M."/>
            <person name="Louis A."/>
            <person name="Butcher S."/>
            <person name="Tsagkogeorga G."/>
            <person name="Konrad A."/>
            <person name="Singh S."/>
            <person name="Jensen M.F."/>
            <person name="Cong E.H."/>
            <person name="Eikeseth-Otteraa H."/>
            <person name="Noel B."/>
            <person name="Anthouard V."/>
            <person name="Porcel B.M."/>
            <person name="Kachouri-Lafond R."/>
            <person name="Nishino A."/>
            <person name="Ugolini M."/>
            <person name="Chourrout P."/>
            <person name="Nishida H."/>
            <person name="Aasland R."/>
            <person name="Huzurbazar S."/>
            <person name="Westhof E."/>
            <person name="Delsuc F."/>
            <person name="Lehrach H."/>
            <person name="Reinhardt R."/>
            <person name="Weissenbach J."/>
            <person name="Roy S.W."/>
            <person name="Artiguenave F."/>
            <person name="Postlethwait J.H."/>
            <person name="Manak J.R."/>
            <person name="Thompson E.M."/>
            <person name="Jaillon O."/>
            <person name="Du Pasquier L."/>
            <person name="Boudinot P."/>
            <person name="Liberles D.A."/>
            <person name="Volff J.N."/>
            <person name="Philippe H."/>
            <person name="Lenhard B."/>
            <person name="Roest Crollius H."/>
            <person name="Wincker P."/>
            <person name="Chourrout D."/>
        </authorList>
    </citation>
    <scope>NUCLEOTIDE SEQUENCE [LARGE SCALE GENOMIC DNA]</scope>
</reference>
<dbReference type="InterPro" id="IPR029044">
    <property type="entry name" value="Nucleotide-diphossugar_trans"/>
</dbReference>
<name>E4XX61_OIKDI</name>
<sequence>MYLLGFLTSPDQDQYKSAARYPAIKDIVKITVIEGSTNYQISFPVTIKRLALPLMTYRTGDSINDRVTILTKTLLRYPCLYRFLDSVQAKYPGMTIIVADDNPDDTFEVISKEKYPAVKQYKMPTEEGWFAGRALAISQVRTDYFVWCDDDFRFLRRK</sequence>
<accession>E4XX61</accession>
<dbReference type="Proteomes" id="UP000001307">
    <property type="component" value="Unassembled WGS sequence"/>
</dbReference>
<dbReference type="CDD" id="cd00761">
    <property type="entry name" value="Glyco_tranf_GTA_type"/>
    <property type="match status" value="1"/>
</dbReference>
<organism evidence="2">
    <name type="scientific">Oikopleura dioica</name>
    <name type="common">Tunicate</name>
    <dbReference type="NCBI Taxonomy" id="34765"/>
    <lineage>
        <taxon>Eukaryota</taxon>
        <taxon>Metazoa</taxon>
        <taxon>Chordata</taxon>
        <taxon>Tunicata</taxon>
        <taxon>Appendicularia</taxon>
        <taxon>Copelata</taxon>
        <taxon>Oikopleuridae</taxon>
        <taxon>Oikopleura</taxon>
    </lineage>
</organism>
<dbReference type="Gene3D" id="3.90.550.10">
    <property type="entry name" value="Spore Coat Polysaccharide Biosynthesis Protein SpsA, Chain A"/>
    <property type="match status" value="1"/>
</dbReference>
<dbReference type="InterPro" id="IPR001173">
    <property type="entry name" value="Glyco_trans_2-like"/>
</dbReference>
<evidence type="ECO:0000313" key="3">
    <source>
        <dbReference type="Proteomes" id="UP000001307"/>
    </source>
</evidence>
<dbReference type="PANTHER" id="PTHR15046">
    <property type="entry name" value="GLYCO_TRANS_2-LIKE DOMAIN-CONTAINING PROTEIN"/>
    <property type="match status" value="1"/>
</dbReference>
<dbReference type="OrthoDB" id="2139606at2759"/>
<dbReference type="EMBL" id="FN653267">
    <property type="protein sequence ID" value="CBY14255.1"/>
    <property type="molecule type" value="Genomic_DNA"/>
</dbReference>
<dbReference type="InParanoid" id="E4XX61"/>
<proteinExistence type="predicted"/>
<protein>
    <recommendedName>
        <fullName evidence="1">Glycosyltransferase 2-like domain-containing protein</fullName>
    </recommendedName>
</protein>
<evidence type="ECO:0000259" key="1">
    <source>
        <dbReference type="Pfam" id="PF00535"/>
    </source>
</evidence>
<dbReference type="AlphaFoldDB" id="E4XX61"/>
<feature type="domain" description="Glycosyltransferase 2-like" evidence="1">
    <location>
        <begin position="70"/>
        <end position="154"/>
    </location>
</feature>
<dbReference type="PANTHER" id="PTHR15046:SF3">
    <property type="entry name" value="BETA-1,4 N-ACETYLGALACTOSAMINYLTRANSFERASE 2-LIKE"/>
    <property type="match status" value="1"/>
</dbReference>
<gene>
    <name evidence="2" type="ORF">GSOID_T00007241001</name>
</gene>
<dbReference type="Pfam" id="PF00535">
    <property type="entry name" value="Glycos_transf_2"/>
    <property type="match status" value="1"/>
</dbReference>
<dbReference type="SUPFAM" id="SSF53448">
    <property type="entry name" value="Nucleotide-diphospho-sugar transferases"/>
    <property type="match status" value="1"/>
</dbReference>